<gene>
    <name evidence="1" type="ORF">F5148DRAFT_1284083</name>
</gene>
<proteinExistence type="predicted"/>
<organism evidence="1 2">
    <name type="scientific">Russula earlei</name>
    <dbReference type="NCBI Taxonomy" id="71964"/>
    <lineage>
        <taxon>Eukaryota</taxon>
        <taxon>Fungi</taxon>
        <taxon>Dikarya</taxon>
        <taxon>Basidiomycota</taxon>
        <taxon>Agaricomycotina</taxon>
        <taxon>Agaricomycetes</taxon>
        <taxon>Russulales</taxon>
        <taxon>Russulaceae</taxon>
        <taxon>Russula</taxon>
    </lineage>
</organism>
<evidence type="ECO:0000313" key="1">
    <source>
        <dbReference type="EMBL" id="KAI9508415.1"/>
    </source>
</evidence>
<dbReference type="EMBL" id="JAGFNK010000092">
    <property type="protein sequence ID" value="KAI9508415.1"/>
    <property type="molecule type" value="Genomic_DNA"/>
</dbReference>
<comment type="caution">
    <text evidence="1">The sequence shown here is derived from an EMBL/GenBank/DDBJ whole genome shotgun (WGS) entry which is preliminary data.</text>
</comment>
<protein>
    <submittedName>
        <fullName evidence="1">Uncharacterized protein</fullName>
    </submittedName>
</protein>
<accession>A0ACC0U9M8</accession>
<name>A0ACC0U9M8_9AGAM</name>
<evidence type="ECO:0000313" key="2">
    <source>
        <dbReference type="Proteomes" id="UP001207468"/>
    </source>
</evidence>
<reference evidence="1" key="1">
    <citation type="submission" date="2021-03" db="EMBL/GenBank/DDBJ databases">
        <title>Evolutionary priming and transition to the ectomycorrhizal habit in an iconic lineage of mushroom-forming fungi: is preadaptation a requirement?</title>
        <authorList>
            <consortium name="DOE Joint Genome Institute"/>
            <person name="Looney B.P."/>
            <person name="Miyauchi S."/>
            <person name="Morin E."/>
            <person name="Drula E."/>
            <person name="Courty P.E."/>
            <person name="Chicoki N."/>
            <person name="Fauchery L."/>
            <person name="Kohler A."/>
            <person name="Kuo A."/>
            <person name="LaButti K."/>
            <person name="Pangilinan J."/>
            <person name="Lipzen A."/>
            <person name="Riley R."/>
            <person name="Andreopoulos W."/>
            <person name="He G."/>
            <person name="Johnson J."/>
            <person name="Barry K.W."/>
            <person name="Grigoriev I.V."/>
            <person name="Nagy L."/>
            <person name="Hibbett D."/>
            <person name="Henrissat B."/>
            <person name="Matheny P.B."/>
            <person name="Labbe J."/>
            <person name="Martin A.F."/>
        </authorList>
    </citation>
    <scope>NUCLEOTIDE SEQUENCE</scope>
    <source>
        <strain evidence="1">BPL698</strain>
    </source>
</reference>
<dbReference type="Proteomes" id="UP001207468">
    <property type="component" value="Unassembled WGS sequence"/>
</dbReference>
<sequence>MSSTATSASASQPDPTPPPPQEGPNTGFNNTLPSVSLTLYIFSVILIFFLIILGVLVWRTIHRRRLRNATAAAFAAEASGPESKPTLWETYIGPANDGGKWWEGTKPVSVAVAMPVHTRTHDDATHRHRKSRLRFPFRNSGTLSELPLTSPPPEPPPPTSGLAQLTVLISMPTPAQGTARQDKASPPVVELGVTEVAYTGISS</sequence>
<keyword evidence="2" id="KW-1185">Reference proteome</keyword>